<dbReference type="RefSeq" id="WP_143133930.1">
    <property type="nucleotide sequence ID" value="NZ_BOMT01000052.1"/>
</dbReference>
<dbReference type="Proteomes" id="UP000199645">
    <property type="component" value="Unassembled WGS sequence"/>
</dbReference>
<gene>
    <name evidence="1" type="ORF">SAMN05421541_109309</name>
</gene>
<protein>
    <submittedName>
        <fullName evidence="1">Uncharacterized protein</fullName>
    </submittedName>
</protein>
<dbReference type="PROSITE" id="PS51257">
    <property type="entry name" value="PROKAR_LIPOPROTEIN"/>
    <property type="match status" value="1"/>
</dbReference>
<proteinExistence type="predicted"/>
<organism evidence="1 2">
    <name type="scientific">Actinoplanes philippinensis</name>
    <dbReference type="NCBI Taxonomy" id="35752"/>
    <lineage>
        <taxon>Bacteria</taxon>
        <taxon>Bacillati</taxon>
        <taxon>Actinomycetota</taxon>
        <taxon>Actinomycetes</taxon>
        <taxon>Micromonosporales</taxon>
        <taxon>Micromonosporaceae</taxon>
        <taxon>Actinoplanes</taxon>
    </lineage>
</organism>
<name>A0A1I2I4W0_9ACTN</name>
<dbReference type="AlphaFoldDB" id="A0A1I2I4W0"/>
<accession>A0A1I2I4W0</accession>
<dbReference type="OrthoDB" id="3384074at2"/>
<dbReference type="EMBL" id="FONV01000009">
    <property type="protein sequence ID" value="SFF37312.1"/>
    <property type="molecule type" value="Genomic_DNA"/>
</dbReference>
<sequence length="130" mass="14038">MMPRTVPGKGVRSALVSVSTVLGLLACLWALRVLLVMSWFGEDAIPPESRIPDLPSGARVIAQGKECGSGGCWLEVTVVPAAGQLPEDLAREMDISEVQRSLPTLLDPGFVYVWGHPRAGRLDIVVSYRK</sequence>
<keyword evidence="2" id="KW-1185">Reference proteome</keyword>
<evidence type="ECO:0000313" key="1">
    <source>
        <dbReference type="EMBL" id="SFF37312.1"/>
    </source>
</evidence>
<dbReference type="STRING" id="35752.SAMN05421541_109309"/>
<evidence type="ECO:0000313" key="2">
    <source>
        <dbReference type="Proteomes" id="UP000199645"/>
    </source>
</evidence>
<reference evidence="1 2" key="1">
    <citation type="submission" date="2016-10" db="EMBL/GenBank/DDBJ databases">
        <authorList>
            <person name="de Groot N.N."/>
        </authorList>
    </citation>
    <scope>NUCLEOTIDE SEQUENCE [LARGE SCALE GENOMIC DNA]</scope>
    <source>
        <strain evidence="1 2">DSM 43019</strain>
    </source>
</reference>